<evidence type="ECO:0000256" key="5">
    <source>
        <dbReference type="SAM" id="Coils"/>
    </source>
</evidence>
<keyword evidence="10" id="KW-1185">Reference proteome</keyword>
<dbReference type="AlphaFoldDB" id="A0A1N7KP84"/>
<comment type="similarity">
    <text evidence="3">Belongs to the methyl-accepting chemotaxis (MCP) protein family.</text>
</comment>
<dbReference type="GO" id="GO:0007165">
    <property type="term" value="P:signal transduction"/>
    <property type="evidence" value="ECO:0007669"/>
    <property type="project" value="UniProtKB-KW"/>
</dbReference>
<name>A0A1N7KP84_9GAMM</name>
<dbReference type="SMART" id="SM00283">
    <property type="entry name" value="MA"/>
    <property type="match status" value="1"/>
</dbReference>
<comment type="subcellular location">
    <subcellularLocation>
        <location evidence="1">Membrane</location>
    </subcellularLocation>
</comment>
<keyword evidence="2 4" id="KW-0807">Transducer</keyword>
<dbReference type="FunFam" id="1.10.287.950:FF:000001">
    <property type="entry name" value="Methyl-accepting chemotaxis sensory transducer"/>
    <property type="match status" value="1"/>
</dbReference>
<dbReference type="RefSeq" id="WP_076514574.1">
    <property type="nucleotide sequence ID" value="NZ_FTOH01000003.1"/>
</dbReference>
<evidence type="ECO:0000256" key="1">
    <source>
        <dbReference type="ARBA" id="ARBA00004370"/>
    </source>
</evidence>
<dbReference type="PANTHER" id="PTHR32089">
    <property type="entry name" value="METHYL-ACCEPTING CHEMOTAXIS PROTEIN MCPB"/>
    <property type="match status" value="1"/>
</dbReference>
<evidence type="ECO:0000259" key="8">
    <source>
        <dbReference type="PROSITE" id="PS50885"/>
    </source>
</evidence>
<dbReference type="Proteomes" id="UP000185639">
    <property type="component" value="Unassembled WGS sequence"/>
</dbReference>
<feature type="transmembrane region" description="Helical" evidence="6">
    <location>
        <begin position="24"/>
        <end position="44"/>
    </location>
</feature>
<accession>A0A1N7KP84</accession>
<sequence>MRALFALIDGSALSIRTKLFIPVGIQAVIVLLVSAILLNGYFAVGEMRNREASMGDLLNHLFRLGADIESFINGEASLDSITERSISLKQELAAKGEGELNLRLSGLEVALAKYDQLRTEKNEILSGVQEITSSSRALSNAYIVGVSKRLADAEQRSEVTTIERAVIPGALKNTTNNYAIEDMFLLLDRGDKSAEEAIQLLDDTIANTTLDIKLLQGTPFVSKAEAGLRVNNQLKQTLLVYLEILAQERLARQNAVKLHTGLMEDVLALSSSSLLTTLDRITVGIWTLLVVFIATVGISLVSSILVSASVLRPMKQLRHHIDSLADSGGDLSYRLDASRQDEIGMLASGVNRFLQTLQEIFSEVKRVGERLSDSSHSMAEVTSGCSERMNEQQEKVRGVVDATGKIKGIVERASDESESAAEAVERSESRVVEVVDSIRKTIAVVKEANIELENACIVINRLAEDSQNIGGILEVIRSIADQTNLLALNAAIEAARAGDQGRGFAVVADEVRSLAQRTQTSTKEIDKMISSLQGASSLATGVLTSTTSNISATLDSSQMAGDGVRVISDCIAEIKQINTDIAEMMENQLCKVHSINRAVREIGEISDNNTDAVNQASKTAEHQALEAETLSALIQRFKV</sequence>
<keyword evidence="6" id="KW-0812">Transmembrane</keyword>
<dbReference type="OrthoDB" id="2489132at2"/>
<evidence type="ECO:0000313" key="9">
    <source>
        <dbReference type="EMBL" id="SIS63367.1"/>
    </source>
</evidence>
<evidence type="ECO:0000256" key="4">
    <source>
        <dbReference type="PROSITE-ProRule" id="PRU00284"/>
    </source>
</evidence>
<keyword evidence="6" id="KW-1133">Transmembrane helix</keyword>
<dbReference type="EMBL" id="FTOH01000003">
    <property type="protein sequence ID" value="SIS63367.1"/>
    <property type="molecule type" value="Genomic_DNA"/>
</dbReference>
<feature type="coiled-coil region" evidence="5">
    <location>
        <begin position="410"/>
        <end position="465"/>
    </location>
</feature>
<dbReference type="CDD" id="cd06225">
    <property type="entry name" value="HAMP"/>
    <property type="match status" value="1"/>
</dbReference>
<evidence type="ECO:0000313" key="10">
    <source>
        <dbReference type="Proteomes" id="UP000185639"/>
    </source>
</evidence>
<keyword evidence="5" id="KW-0175">Coiled coil</keyword>
<evidence type="ECO:0000256" key="6">
    <source>
        <dbReference type="SAM" id="Phobius"/>
    </source>
</evidence>
<dbReference type="SUPFAM" id="SSF58104">
    <property type="entry name" value="Methyl-accepting chemotaxis protein (MCP) signaling domain"/>
    <property type="match status" value="1"/>
</dbReference>
<dbReference type="Pfam" id="PF00015">
    <property type="entry name" value="MCPsignal"/>
    <property type="match status" value="1"/>
</dbReference>
<dbReference type="GO" id="GO:0006935">
    <property type="term" value="P:chemotaxis"/>
    <property type="evidence" value="ECO:0007669"/>
    <property type="project" value="UniProtKB-ARBA"/>
</dbReference>
<dbReference type="SMART" id="SM00304">
    <property type="entry name" value="HAMP"/>
    <property type="match status" value="1"/>
</dbReference>
<keyword evidence="6" id="KW-0472">Membrane</keyword>
<dbReference type="STRING" id="484498.SAMN05421686_10317"/>
<proteinExistence type="inferred from homology"/>
<dbReference type="Pfam" id="PF00672">
    <property type="entry name" value="HAMP"/>
    <property type="match status" value="1"/>
</dbReference>
<feature type="domain" description="Methyl-accepting transducer" evidence="7">
    <location>
        <begin position="367"/>
        <end position="603"/>
    </location>
</feature>
<dbReference type="PROSITE" id="PS50111">
    <property type="entry name" value="CHEMOTAXIS_TRANSDUC_2"/>
    <property type="match status" value="1"/>
</dbReference>
<evidence type="ECO:0000259" key="7">
    <source>
        <dbReference type="PROSITE" id="PS50111"/>
    </source>
</evidence>
<protein>
    <submittedName>
        <fullName evidence="9">Methyl-accepting chemotaxis protein</fullName>
    </submittedName>
</protein>
<evidence type="ECO:0000256" key="2">
    <source>
        <dbReference type="ARBA" id="ARBA00023224"/>
    </source>
</evidence>
<feature type="transmembrane region" description="Helical" evidence="6">
    <location>
        <begin position="283"/>
        <end position="306"/>
    </location>
</feature>
<dbReference type="Gene3D" id="1.10.287.950">
    <property type="entry name" value="Methyl-accepting chemotaxis protein"/>
    <property type="match status" value="1"/>
</dbReference>
<dbReference type="GO" id="GO:0016020">
    <property type="term" value="C:membrane"/>
    <property type="evidence" value="ECO:0007669"/>
    <property type="project" value="UniProtKB-SubCell"/>
</dbReference>
<evidence type="ECO:0000256" key="3">
    <source>
        <dbReference type="ARBA" id="ARBA00029447"/>
    </source>
</evidence>
<feature type="domain" description="HAMP" evidence="8">
    <location>
        <begin position="308"/>
        <end position="362"/>
    </location>
</feature>
<reference evidence="10" key="1">
    <citation type="submission" date="2017-01" db="EMBL/GenBank/DDBJ databases">
        <authorList>
            <person name="Varghese N."/>
            <person name="Submissions S."/>
        </authorList>
    </citation>
    <scope>NUCLEOTIDE SEQUENCE [LARGE SCALE GENOMIC DNA]</scope>
    <source>
        <strain evidence="10">DSM 24913</strain>
    </source>
</reference>
<dbReference type="PROSITE" id="PS50885">
    <property type="entry name" value="HAMP"/>
    <property type="match status" value="1"/>
</dbReference>
<dbReference type="PANTHER" id="PTHR32089:SF41">
    <property type="entry name" value="METHYL-ACCEPTING CHEMOTAXIS PROTEIN"/>
    <property type="match status" value="1"/>
</dbReference>
<dbReference type="InterPro" id="IPR004089">
    <property type="entry name" value="MCPsignal_dom"/>
</dbReference>
<gene>
    <name evidence="9" type="ORF">SAMN05421686_10317</name>
</gene>
<dbReference type="InterPro" id="IPR003660">
    <property type="entry name" value="HAMP_dom"/>
</dbReference>
<organism evidence="9 10">
    <name type="scientific">Thalassolituus maritimus</name>
    <dbReference type="NCBI Taxonomy" id="484498"/>
    <lineage>
        <taxon>Bacteria</taxon>
        <taxon>Pseudomonadati</taxon>
        <taxon>Pseudomonadota</taxon>
        <taxon>Gammaproteobacteria</taxon>
        <taxon>Oceanospirillales</taxon>
        <taxon>Oceanospirillaceae</taxon>
        <taxon>Thalassolituus</taxon>
    </lineage>
</organism>